<evidence type="ECO:0000256" key="1">
    <source>
        <dbReference type="SAM" id="MobiDB-lite"/>
    </source>
</evidence>
<dbReference type="Proteomes" id="UP000327013">
    <property type="component" value="Chromosome 7"/>
</dbReference>
<evidence type="ECO:0000313" key="2">
    <source>
        <dbReference type="EMBL" id="KAE8100187.1"/>
    </source>
</evidence>
<proteinExistence type="predicted"/>
<dbReference type="EMBL" id="CM017327">
    <property type="protein sequence ID" value="KAE8100187.1"/>
    <property type="molecule type" value="Genomic_DNA"/>
</dbReference>
<reference evidence="2 3" key="1">
    <citation type="submission" date="2019-06" db="EMBL/GenBank/DDBJ databases">
        <title>A chromosomal-level reference genome of Carpinus fangiana (Coryloideae, Betulaceae).</title>
        <authorList>
            <person name="Yang X."/>
            <person name="Wang Z."/>
            <person name="Zhang L."/>
            <person name="Hao G."/>
            <person name="Liu J."/>
            <person name="Yang Y."/>
        </authorList>
    </citation>
    <scope>NUCLEOTIDE SEQUENCE [LARGE SCALE GENOMIC DNA]</scope>
    <source>
        <strain evidence="2">Cfa_2016G</strain>
        <tissue evidence="2">Leaf</tissue>
    </source>
</reference>
<accession>A0A5N6RP00</accession>
<sequence>MEAGFPMSSSLIEGESHDEDGSGQGQTRHIFIISLPTLPPDYASNILKVEAGRKWLPLEEELEVFQLSRP</sequence>
<evidence type="ECO:0000313" key="3">
    <source>
        <dbReference type="Proteomes" id="UP000327013"/>
    </source>
</evidence>
<keyword evidence="3" id="KW-1185">Reference proteome</keyword>
<protein>
    <submittedName>
        <fullName evidence="2">Uncharacterized protein</fullName>
    </submittedName>
</protein>
<feature type="region of interest" description="Disordered" evidence="1">
    <location>
        <begin position="1"/>
        <end position="25"/>
    </location>
</feature>
<gene>
    <name evidence="2" type="ORF">FH972_018112</name>
</gene>
<name>A0A5N6RP00_9ROSI</name>
<dbReference type="AlphaFoldDB" id="A0A5N6RP00"/>
<organism evidence="2 3">
    <name type="scientific">Carpinus fangiana</name>
    <dbReference type="NCBI Taxonomy" id="176857"/>
    <lineage>
        <taxon>Eukaryota</taxon>
        <taxon>Viridiplantae</taxon>
        <taxon>Streptophyta</taxon>
        <taxon>Embryophyta</taxon>
        <taxon>Tracheophyta</taxon>
        <taxon>Spermatophyta</taxon>
        <taxon>Magnoliopsida</taxon>
        <taxon>eudicotyledons</taxon>
        <taxon>Gunneridae</taxon>
        <taxon>Pentapetalae</taxon>
        <taxon>rosids</taxon>
        <taxon>fabids</taxon>
        <taxon>Fagales</taxon>
        <taxon>Betulaceae</taxon>
        <taxon>Carpinus</taxon>
    </lineage>
</organism>